<evidence type="ECO:0000313" key="2">
    <source>
        <dbReference type="Proteomes" id="UP000006882"/>
    </source>
</evidence>
<protein>
    <submittedName>
        <fullName evidence="1">Uncharacterized protein</fullName>
    </submittedName>
</protein>
<reference evidence="1 2" key="1">
    <citation type="journal article" date="2013" name="Nat. Genet.">
        <title>The high-quality draft genome of peach (Prunus persica) identifies unique patterns of genetic diversity, domestication and genome evolution.</title>
        <authorList>
            <consortium name="International Peach Genome Initiative"/>
            <person name="Verde I."/>
            <person name="Abbott A.G."/>
            <person name="Scalabrin S."/>
            <person name="Jung S."/>
            <person name="Shu S."/>
            <person name="Marroni F."/>
            <person name="Zhebentyayeva T."/>
            <person name="Dettori M.T."/>
            <person name="Grimwood J."/>
            <person name="Cattonaro F."/>
            <person name="Zuccolo A."/>
            <person name="Rossini L."/>
            <person name="Jenkins J."/>
            <person name="Vendramin E."/>
            <person name="Meisel L.A."/>
            <person name="Decroocq V."/>
            <person name="Sosinski B."/>
            <person name="Prochnik S."/>
            <person name="Mitros T."/>
            <person name="Policriti A."/>
            <person name="Cipriani G."/>
            <person name="Dondini L."/>
            <person name="Ficklin S."/>
            <person name="Goodstein D.M."/>
            <person name="Xuan P."/>
            <person name="Del Fabbro C."/>
            <person name="Aramini V."/>
            <person name="Copetti D."/>
            <person name="Gonzalez S."/>
            <person name="Horner D.S."/>
            <person name="Falchi R."/>
            <person name="Lucas S."/>
            <person name="Mica E."/>
            <person name="Maldonado J."/>
            <person name="Lazzari B."/>
            <person name="Bielenberg D."/>
            <person name="Pirona R."/>
            <person name="Miculan M."/>
            <person name="Barakat A."/>
            <person name="Testolin R."/>
            <person name="Stella A."/>
            <person name="Tartarini S."/>
            <person name="Tonutti P."/>
            <person name="Arus P."/>
            <person name="Orellana A."/>
            <person name="Wells C."/>
            <person name="Main D."/>
            <person name="Vizzotto G."/>
            <person name="Silva H."/>
            <person name="Salamini F."/>
            <person name="Schmutz J."/>
            <person name="Morgante M."/>
            <person name="Rokhsar D.S."/>
        </authorList>
    </citation>
    <scope>NUCLEOTIDE SEQUENCE [LARGE SCALE GENOMIC DNA]</scope>
    <source>
        <strain evidence="2">cv. Nemared</strain>
    </source>
</reference>
<name>A0A251QUE4_PRUPE</name>
<organism evidence="1 2">
    <name type="scientific">Prunus persica</name>
    <name type="common">Peach</name>
    <name type="synonym">Amygdalus persica</name>
    <dbReference type="NCBI Taxonomy" id="3760"/>
    <lineage>
        <taxon>Eukaryota</taxon>
        <taxon>Viridiplantae</taxon>
        <taxon>Streptophyta</taxon>
        <taxon>Embryophyta</taxon>
        <taxon>Tracheophyta</taxon>
        <taxon>Spermatophyta</taxon>
        <taxon>Magnoliopsida</taxon>
        <taxon>eudicotyledons</taxon>
        <taxon>Gunneridae</taxon>
        <taxon>Pentapetalae</taxon>
        <taxon>rosids</taxon>
        <taxon>fabids</taxon>
        <taxon>Rosales</taxon>
        <taxon>Rosaceae</taxon>
        <taxon>Amygdaloideae</taxon>
        <taxon>Amygdaleae</taxon>
        <taxon>Prunus</taxon>
    </lineage>
</organism>
<evidence type="ECO:0000313" key="1">
    <source>
        <dbReference type="EMBL" id="ONI27452.1"/>
    </source>
</evidence>
<dbReference type="EMBL" id="CM007651">
    <property type="protein sequence ID" value="ONI27452.1"/>
    <property type="molecule type" value="Genomic_DNA"/>
</dbReference>
<proteinExistence type="predicted"/>
<accession>A0A251QUE4</accession>
<dbReference type="Gramene" id="ONI27452">
    <property type="protein sequence ID" value="ONI27452"/>
    <property type="gene ID" value="PRUPE_1G087500"/>
</dbReference>
<sequence length="91" mass="9934">MANISKLHPGFFYLVEKSQPASELQFHLLPCPSLSLLSLSLYATANNLTSGTLSLPLLPPPNPSLSLSSLLLSLTSTKLKFQIWVFLSSFN</sequence>
<dbReference type="Proteomes" id="UP000006882">
    <property type="component" value="Chromosome G1"/>
</dbReference>
<dbReference type="AlphaFoldDB" id="A0A251QUE4"/>
<gene>
    <name evidence="1" type="ORF">PRUPE_1G087500</name>
</gene>
<keyword evidence="2" id="KW-1185">Reference proteome</keyword>